<feature type="transmembrane region" description="Helical" evidence="1">
    <location>
        <begin position="107"/>
        <end position="127"/>
    </location>
</feature>
<organism evidence="3 4">
    <name type="scientific">Thermogemmatispora aurantia</name>
    <dbReference type="NCBI Taxonomy" id="2045279"/>
    <lineage>
        <taxon>Bacteria</taxon>
        <taxon>Bacillati</taxon>
        <taxon>Chloroflexota</taxon>
        <taxon>Ktedonobacteria</taxon>
        <taxon>Thermogemmatisporales</taxon>
        <taxon>Thermogemmatisporaceae</taxon>
        <taxon>Thermogemmatispora</taxon>
    </lineage>
</organism>
<proteinExistence type="predicted"/>
<evidence type="ECO:0000313" key="3">
    <source>
        <dbReference type="EMBL" id="GER82385.1"/>
    </source>
</evidence>
<dbReference type="AlphaFoldDB" id="A0A5J4K488"/>
<dbReference type="InterPro" id="IPR059113">
    <property type="entry name" value="Znf_ribbon"/>
</dbReference>
<sequence>MQIPGTCSYCGQPGDPQARFCTNCGASLSPPAALASAQGNRATGWGDPSAVQPVQPMPDSALQLASVLPGQQSLKQAGLILLFIAGGTLAALVALGLLAWFIPGLRGLFFCFVGLIVVTLFLIYLFVRHLIHEVFRRLFW</sequence>
<accession>A0A5J4K488</accession>
<dbReference type="Proteomes" id="UP000334820">
    <property type="component" value="Unassembled WGS sequence"/>
</dbReference>
<dbReference type="Pfam" id="PF13248">
    <property type="entry name" value="Zn_ribbon_3"/>
    <property type="match status" value="1"/>
</dbReference>
<keyword evidence="1" id="KW-0812">Transmembrane</keyword>
<evidence type="ECO:0000259" key="2">
    <source>
        <dbReference type="Pfam" id="PF13248"/>
    </source>
</evidence>
<comment type="caution">
    <text evidence="3">The sequence shown here is derived from an EMBL/GenBank/DDBJ whole genome shotgun (WGS) entry which is preliminary data.</text>
</comment>
<keyword evidence="1" id="KW-1133">Transmembrane helix</keyword>
<reference evidence="3 4" key="1">
    <citation type="journal article" date="2019" name="Int. J. Syst. Evol. Microbiol.">
        <title>Thermogemmatispora aurantia sp. nov. and Thermogemmatispora argillosa sp. nov., within the class Ktedonobacteria, and emended description of the genus Thermogemmatispora.</title>
        <authorList>
            <person name="Zheng Y."/>
            <person name="Wang C.M."/>
            <person name="Sakai Y."/>
            <person name="Abe K."/>
            <person name="Yokota A."/>
            <person name="Yabe S."/>
        </authorList>
    </citation>
    <scope>NUCLEOTIDE SEQUENCE [LARGE SCALE GENOMIC DNA]</scope>
    <source>
        <strain evidence="3 4">A1-2</strain>
    </source>
</reference>
<evidence type="ECO:0000313" key="4">
    <source>
        <dbReference type="Proteomes" id="UP000334820"/>
    </source>
</evidence>
<name>A0A5J4K488_9CHLR</name>
<dbReference type="EMBL" id="BKZV01000001">
    <property type="protein sequence ID" value="GER82385.1"/>
    <property type="molecule type" value="Genomic_DNA"/>
</dbReference>
<gene>
    <name evidence="3" type="ORF">KTAU_10220</name>
</gene>
<keyword evidence="1" id="KW-0472">Membrane</keyword>
<feature type="domain" description="Putative zinc-ribbon" evidence="2">
    <location>
        <begin position="6"/>
        <end position="26"/>
    </location>
</feature>
<evidence type="ECO:0000256" key="1">
    <source>
        <dbReference type="SAM" id="Phobius"/>
    </source>
</evidence>
<keyword evidence="4" id="KW-1185">Reference proteome</keyword>
<protein>
    <recommendedName>
        <fullName evidence="2">Putative zinc-ribbon domain-containing protein</fullName>
    </recommendedName>
</protein>
<feature type="transmembrane region" description="Helical" evidence="1">
    <location>
        <begin position="79"/>
        <end position="101"/>
    </location>
</feature>